<comment type="caution">
    <text evidence="2">The sequence shown here is derived from an EMBL/GenBank/DDBJ whole genome shotgun (WGS) entry which is preliminary data.</text>
</comment>
<organism evidence="2 3">
    <name type="scientific">Cryobacterium psychrophilum</name>
    <dbReference type="NCBI Taxonomy" id="41988"/>
    <lineage>
        <taxon>Bacteria</taxon>
        <taxon>Bacillati</taxon>
        <taxon>Actinomycetota</taxon>
        <taxon>Actinomycetes</taxon>
        <taxon>Micrococcales</taxon>
        <taxon>Microbacteriaceae</taxon>
        <taxon>Cryobacterium</taxon>
    </lineage>
</organism>
<dbReference type="Pfam" id="PF17197">
    <property type="entry name" value="DUF5134"/>
    <property type="match status" value="1"/>
</dbReference>
<accession>A0A4Y8KUH0</accession>
<dbReference type="Proteomes" id="UP000298218">
    <property type="component" value="Unassembled WGS sequence"/>
</dbReference>
<feature type="transmembrane region" description="Helical" evidence="1">
    <location>
        <begin position="74"/>
        <end position="101"/>
    </location>
</feature>
<dbReference type="InterPro" id="IPR033458">
    <property type="entry name" value="DUF5134"/>
</dbReference>
<dbReference type="EMBL" id="SOHQ01000007">
    <property type="protein sequence ID" value="TFD81742.1"/>
    <property type="molecule type" value="Genomic_DNA"/>
</dbReference>
<sequence>MFRQTRRPTTVTAPAEPPLAPRPEVAMVDNVVLRAAVSVLLLAALLYSLARAAGSPSPHARIDFGLKSLMSGTMLAMLSGAAWPVLPTVVVFAAATWWFAIQATVHPSSRASCAGRAGRATCLYHGTMMAATAFMAASMITAGVLDPAASAVQATGEKLAAAHAQHDEAFSLPVGGWTLDLGALGVVFFAVAVGWWATRLVRSVRSGHGATSGVRHGRLHRADLAAELVGAAAMVVMFAV</sequence>
<reference evidence="2 3" key="1">
    <citation type="submission" date="2019-03" db="EMBL/GenBank/DDBJ databases">
        <title>Genomics of glacier-inhabiting Cryobacterium strains.</title>
        <authorList>
            <person name="Liu Q."/>
            <person name="Xin Y.-H."/>
        </authorList>
    </citation>
    <scope>NUCLEOTIDE SEQUENCE [LARGE SCALE GENOMIC DNA]</scope>
    <source>
        <strain evidence="2 3">CGMCC 1.4292</strain>
    </source>
</reference>
<feature type="transmembrane region" description="Helical" evidence="1">
    <location>
        <begin position="122"/>
        <end position="145"/>
    </location>
</feature>
<evidence type="ECO:0000313" key="2">
    <source>
        <dbReference type="EMBL" id="TFD81742.1"/>
    </source>
</evidence>
<feature type="transmembrane region" description="Helical" evidence="1">
    <location>
        <begin position="31"/>
        <end position="54"/>
    </location>
</feature>
<evidence type="ECO:0000256" key="1">
    <source>
        <dbReference type="SAM" id="Phobius"/>
    </source>
</evidence>
<dbReference type="AlphaFoldDB" id="A0A4Y8KUH0"/>
<gene>
    <name evidence="2" type="ORF">E3T53_01715</name>
</gene>
<name>A0A4Y8KUH0_9MICO</name>
<proteinExistence type="predicted"/>
<keyword evidence="3" id="KW-1185">Reference proteome</keyword>
<keyword evidence="1" id="KW-0472">Membrane</keyword>
<keyword evidence="1" id="KW-1133">Transmembrane helix</keyword>
<evidence type="ECO:0000313" key="3">
    <source>
        <dbReference type="Proteomes" id="UP000298218"/>
    </source>
</evidence>
<feature type="transmembrane region" description="Helical" evidence="1">
    <location>
        <begin position="181"/>
        <end position="201"/>
    </location>
</feature>
<keyword evidence="1" id="KW-0812">Transmembrane</keyword>
<protein>
    <submittedName>
        <fullName evidence="2">DUF5134 domain-containing protein</fullName>
    </submittedName>
</protein>
<dbReference type="OrthoDB" id="10020602at2"/>